<reference evidence="8" key="1">
    <citation type="submission" date="2025-08" db="UniProtKB">
        <authorList>
            <consortium name="Ensembl"/>
        </authorList>
    </citation>
    <scope>IDENTIFICATION</scope>
</reference>
<evidence type="ECO:0000256" key="2">
    <source>
        <dbReference type="ARBA" id="ARBA00022598"/>
    </source>
</evidence>
<evidence type="ECO:0000256" key="6">
    <source>
        <dbReference type="ARBA" id="ARBA00049274"/>
    </source>
</evidence>
<comment type="catalytic activity">
    <reaction evidence="6">
        <text>L-glutamyl-[protein] + L-glutamate + ATP = gamma-L-glutamyl-L-glutamyl-[protein] + ADP + phosphate + H(+)</text>
        <dbReference type="Rhea" id="RHEA:60144"/>
        <dbReference type="Rhea" id="RHEA-COMP:10208"/>
        <dbReference type="Rhea" id="RHEA-COMP:15517"/>
        <dbReference type="ChEBI" id="CHEBI:15378"/>
        <dbReference type="ChEBI" id="CHEBI:29973"/>
        <dbReference type="ChEBI" id="CHEBI:29985"/>
        <dbReference type="ChEBI" id="CHEBI:30616"/>
        <dbReference type="ChEBI" id="CHEBI:43474"/>
        <dbReference type="ChEBI" id="CHEBI:143622"/>
        <dbReference type="ChEBI" id="CHEBI:456216"/>
    </reaction>
    <physiologicalReaction direction="left-to-right" evidence="6">
        <dbReference type="Rhea" id="RHEA:60145"/>
    </physiologicalReaction>
</comment>
<evidence type="ECO:0000256" key="7">
    <source>
        <dbReference type="SAM" id="MobiDB-lite"/>
    </source>
</evidence>
<comment type="similarity">
    <text evidence="1">Belongs to the tubulin--tyrosine ligase family.</text>
</comment>
<dbReference type="Ensembl" id="ENSLLET00000028415.1">
    <property type="protein sequence ID" value="ENSLLEP00000027346.1"/>
    <property type="gene ID" value="ENSLLEG00000017334.1"/>
</dbReference>
<dbReference type="GO" id="GO:0000226">
    <property type="term" value="P:microtubule cytoskeleton organization"/>
    <property type="evidence" value="ECO:0007669"/>
    <property type="project" value="TreeGrafter"/>
</dbReference>
<dbReference type="PANTHER" id="PTHR12241">
    <property type="entry name" value="TUBULIN POLYGLUTAMYLASE"/>
    <property type="match status" value="1"/>
</dbReference>
<keyword evidence="9" id="KW-1185">Reference proteome</keyword>
<dbReference type="PANTHER" id="PTHR12241:SF145">
    <property type="entry name" value="TUBULIN POLYGLUTAMYLASE TTLL5"/>
    <property type="match status" value="1"/>
</dbReference>
<sequence length="214" mass="24475">VDLTRRPWIVKPLKFEDNVIVSRYISNTLLIEGYKFDFRLYVLVTSFDPLIIYLYEEGLTRFATEKYQQSGTCGKKKLVHLTNTSLNKTSTKYVVSDDPEVEDFGNKWTMGALMRYLRQHSKDTTLLMEQIEDLIIKTIISAEGPIEELLEINRSPALECGSPLDLKIKANPMADVFTLVGIECLDPRQKTNGSSTTSKQQIQRGKKRMTPEDC</sequence>
<dbReference type="GO" id="GO:0036064">
    <property type="term" value="C:ciliary basal body"/>
    <property type="evidence" value="ECO:0007669"/>
    <property type="project" value="TreeGrafter"/>
</dbReference>
<dbReference type="GO" id="GO:0015631">
    <property type="term" value="F:tubulin binding"/>
    <property type="evidence" value="ECO:0007669"/>
    <property type="project" value="TreeGrafter"/>
</dbReference>
<reference evidence="8" key="2">
    <citation type="submission" date="2025-09" db="UniProtKB">
        <authorList>
            <consortium name="Ensembl"/>
        </authorList>
    </citation>
    <scope>IDENTIFICATION</scope>
</reference>
<dbReference type="InterPro" id="IPR004344">
    <property type="entry name" value="TTL/TTLL_fam"/>
</dbReference>
<proteinExistence type="inferred from homology"/>
<feature type="region of interest" description="Disordered" evidence="7">
    <location>
        <begin position="188"/>
        <end position="214"/>
    </location>
</feature>
<dbReference type="GeneTree" id="ENSGT00940000162910"/>
<dbReference type="Pfam" id="PF03133">
    <property type="entry name" value="TTL"/>
    <property type="match status" value="1"/>
</dbReference>
<dbReference type="AlphaFoldDB" id="A0A8C5PTM5"/>
<evidence type="ECO:0000256" key="3">
    <source>
        <dbReference type="ARBA" id="ARBA00022741"/>
    </source>
</evidence>
<evidence type="ECO:0000256" key="1">
    <source>
        <dbReference type="ARBA" id="ARBA00006820"/>
    </source>
</evidence>
<name>A0A8C5PTM5_9ANUR</name>
<feature type="compositionally biased region" description="Polar residues" evidence="7">
    <location>
        <begin position="190"/>
        <end position="203"/>
    </location>
</feature>
<accession>A0A8C5PTM5</accession>
<dbReference type="GO" id="GO:0005524">
    <property type="term" value="F:ATP binding"/>
    <property type="evidence" value="ECO:0007669"/>
    <property type="project" value="UniProtKB-KW"/>
</dbReference>
<evidence type="ECO:0000256" key="4">
    <source>
        <dbReference type="ARBA" id="ARBA00022840"/>
    </source>
</evidence>
<evidence type="ECO:0000313" key="8">
    <source>
        <dbReference type="Ensembl" id="ENSLLEP00000027346.1"/>
    </source>
</evidence>
<dbReference type="GO" id="GO:0070740">
    <property type="term" value="F:tubulin-glutamic acid ligase activity"/>
    <property type="evidence" value="ECO:0007669"/>
    <property type="project" value="TreeGrafter"/>
</dbReference>
<dbReference type="Gene3D" id="3.30.470.20">
    <property type="entry name" value="ATP-grasp fold, B domain"/>
    <property type="match status" value="1"/>
</dbReference>
<dbReference type="Proteomes" id="UP000694569">
    <property type="component" value="Unplaced"/>
</dbReference>
<keyword evidence="4" id="KW-0067">ATP-binding</keyword>
<evidence type="ECO:0000313" key="9">
    <source>
        <dbReference type="Proteomes" id="UP000694569"/>
    </source>
</evidence>
<dbReference type="PROSITE" id="PS51221">
    <property type="entry name" value="TTL"/>
    <property type="match status" value="1"/>
</dbReference>
<dbReference type="OrthoDB" id="2016263at2759"/>
<organism evidence="8 9">
    <name type="scientific">Leptobrachium leishanense</name>
    <name type="common">Leishan spiny toad</name>
    <dbReference type="NCBI Taxonomy" id="445787"/>
    <lineage>
        <taxon>Eukaryota</taxon>
        <taxon>Metazoa</taxon>
        <taxon>Chordata</taxon>
        <taxon>Craniata</taxon>
        <taxon>Vertebrata</taxon>
        <taxon>Euteleostomi</taxon>
        <taxon>Amphibia</taxon>
        <taxon>Batrachia</taxon>
        <taxon>Anura</taxon>
        <taxon>Pelobatoidea</taxon>
        <taxon>Megophryidae</taxon>
        <taxon>Leptobrachium</taxon>
    </lineage>
</organism>
<keyword evidence="3" id="KW-0547">Nucleotide-binding</keyword>
<keyword evidence="2" id="KW-0436">Ligase</keyword>
<evidence type="ECO:0000256" key="5">
    <source>
        <dbReference type="ARBA" id="ARBA00041448"/>
    </source>
</evidence>
<protein>
    <recommendedName>
        <fullName evidence="5">Tubulin--tyrosine ligase-like protein 5</fullName>
    </recommendedName>
</protein>